<dbReference type="SMART" id="SM00079">
    <property type="entry name" value="PBPe"/>
    <property type="match status" value="1"/>
</dbReference>
<protein>
    <submittedName>
        <fullName evidence="8">Basic amino acid ABC transporter substrate-binding protein</fullName>
    </submittedName>
</protein>
<dbReference type="GO" id="GO:0016020">
    <property type="term" value="C:membrane"/>
    <property type="evidence" value="ECO:0007669"/>
    <property type="project" value="InterPro"/>
</dbReference>
<dbReference type="Pfam" id="PF00497">
    <property type="entry name" value="SBP_bac_3"/>
    <property type="match status" value="1"/>
</dbReference>
<comment type="subcellular location">
    <subcellularLocation>
        <location evidence="1">Cell envelope</location>
    </subcellularLocation>
</comment>
<dbReference type="Gene3D" id="3.40.190.10">
    <property type="entry name" value="Periplasmic binding protein-like II"/>
    <property type="match status" value="2"/>
</dbReference>
<dbReference type="PROSITE" id="PS51257">
    <property type="entry name" value="PROKAR_LIPOPROTEIN"/>
    <property type="match status" value="1"/>
</dbReference>
<comment type="similarity">
    <text evidence="2 4">Belongs to the bacterial solute-binding protein 3 family.</text>
</comment>
<dbReference type="SMART" id="SM00062">
    <property type="entry name" value="PBPb"/>
    <property type="match status" value="1"/>
</dbReference>
<evidence type="ECO:0000256" key="1">
    <source>
        <dbReference type="ARBA" id="ARBA00004196"/>
    </source>
</evidence>
<feature type="chain" id="PRO_5043537731" evidence="5">
    <location>
        <begin position="22"/>
        <end position="270"/>
    </location>
</feature>
<gene>
    <name evidence="8" type="ORF">ABS642_09245</name>
</gene>
<evidence type="ECO:0000259" key="6">
    <source>
        <dbReference type="SMART" id="SM00062"/>
    </source>
</evidence>
<proteinExistence type="inferred from homology"/>
<dbReference type="InterPro" id="IPR001320">
    <property type="entry name" value="Iontro_rcpt_C"/>
</dbReference>
<dbReference type="PANTHER" id="PTHR35936">
    <property type="entry name" value="MEMBRANE-BOUND LYTIC MUREIN TRANSGLYCOSYLASE F"/>
    <property type="match status" value="1"/>
</dbReference>
<evidence type="ECO:0000256" key="3">
    <source>
        <dbReference type="ARBA" id="ARBA00022729"/>
    </source>
</evidence>
<feature type="domain" description="Ionotropic glutamate receptor C-terminal" evidence="7">
    <location>
        <begin position="47"/>
        <end position="269"/>
    </location>
</feature>
<dbReference type="SUPFAM" id="SSF53850">
    <property type="entry name" value="Periplasmic binding protein-like II"/>
    <property type="match status" value="1"/>
</dbReference>
<accession>A0AAU7W1B0</accession>
<evidence type="ECO:0000256" key="2">
    <source>
        <dbReference type="ARBA" id="ARBA00010333"/>
    </source>
</evidence>
<dbReference type="GO" id="GO:0015276">
    <property type="term" value="F:ligand-gated monoatomic ion channel activity"/>
    <property type="evidence" value="ECO:0007669"/>
    <property type="project" value="InterPro"/>
</dbReference>
<name>A0AAU7W1B0_9MICO</name>
<evidence type="ECO:0000256" key="4">
    <source>
        <dbReference type="RuleBase" id="RU003744"/>
    </source>
</evidence>
<feature type="signal peptide" evidence="5">
    <location>
        <begin position="1"/>
        <end position="21"/>
    </location>
</feature>
<dbReference type="RefSeq" id="WP_282214371.1">
    <property type="nucleotide sequence ID" value="NZ_CP158357.1"/>
</dbReference>
<keyword evidence="3 5" id="KW-0732">Signal</keyword>
<sequence length="270" mass="28594">MQRRNILAGLALVATATLALAGCATGAGDSGGEPAAGDEYGLVEAGTLTVCSDIPYAPFEFEGGDNGTGYTGFDIDLLDAIAKKLDLKLSVQDVGFDALQSGTTLAAGTCDIGASAMTITDERKANIDFSDPYYESLQSLLVRTDSGIKSIDDLSGKNVGVQQGTTGEAYATENATGAQLVQYPSDGELWPAMQAGQIDAILQDQPVNLEHEKADKAYKIVEEYETGESYGFAFAKGEKDELREAINGALKELQDDGDYQTIYDNYFTAK</sequence>
<dbReference type="PANTHER" id="PTHR35936:SF17">
    <property type="entry name" value="ARGININE-BINDING EXTRACELLULAR PROTEIN ARTP"/>
    <property type="match status" value="1"/>
</dbReference>
<dbReference type="InterPro" id="IPR018313">
    <property type="entry name" value="SBP_3_CS"/>
</dbReference>
<dbReference type="EMBL" id="CP158357">
    <property type="protein sequence ID" value="XBX80255.1"/>
    <property type="molecule type" value="Genomic_DNA"/>
</dbReference>
<evidence type="ECO:0000256" key="5">
    <source>
        <dbReference type="SAM" id="SignalP"/>
    </source>
</evidence>
<reference evidence="8" key="1">
    <citation type="submission" date="2024-06" db="EMBL/GenBank/DDBJ databases">
        <title>Draft genome sequence of Microbacterium sp. strain A8/3-1, isolated from Oxytropis tragacanthoides Fisch. ex DC. Root nodules in the Altai region of Russia.</title>
        <authorList>
            <person name="Sazanova A."/>
            <person name="Guro P."/>
            <person name="Kuznetsova I."/>
            <person name="Belimov A."/>
            <person name="Safronova V."/>
        </authorList>
    </citation>
    <scope>NUCLEOTIDE SEQUENCE</scope>
    <source>
        <strain evidence="8">A8/3-1</strain>
    </source>
</reference>
<organism evidence="8">
    <name type="scientific">Microbacterium sp. A8/3-1</name>
    <dbReference type="NCBI Taxonomy" id="3160749"/>
    <lineage>
        <taxon>Bacteria</taxon>
        <taxon>Bacillati</taxon>
        <taxon>Actinomycetota</taxon>
        <taxon>Actinomycetes</taxon>
        <taxon>Micrococcales</taxon>
        <taxon>Microbacteriaceae</taxon>
        <taxon>Microbacterium</taxon>
    </lineage>
</organism>
<dbReference type="InterPro" id="IPR001638">
    <property type="entry name" value="Solute-binding_3/MltF_N"/>
</dbReference>
<dbReference type="CDD" id="cd13624">
    <property type="entry name" value="PBP2_Arg_Lys_His"/>
    <property type="match status" value="1"/>
</dbReference>
<evidence type="ECO:0000313" key="8">
    <source>
        <dbReference type="EMBL" id="XBX80255.1"/>
    </source>
</evidence>
<dbReference type="PROSITE" id="PS01039">
    <property type="entry name" value="SBP_BACTERIAL_3"/>
    <property type="match status" value="1"/>
</dbReference>
<dbReference type="GO" id="GO:0030313">
    <property type="term" value="C:cell envelope"/>
    <property type="evidence" value="ECO:0007669"/>
    <property type="project" value="UniProtKB-SubCell"/>
</dbReference>
<feature type="domain" description="Solute-binding protein family 3/N-terminal" evidence="6">
    <location>
        <begin position="47"/>
        <end position="270"/>
    </location>
</feature>
<dbReference type="AlphaFoldDB" id="A0AAU7W1B0"/>
<evidence type="ECO:0000259" key="7">
    <source>
        <dbReference type="SMART" id="SM00079"/>
    </source>
</evidence>